<keyword evidence="7 12" id="KW-0274">FAD</keyword>
<evidence type="ECO:0000256" key="7">
    <source>
        <dbReference type="ARBA" id="ARBA00022827"/>
    </source>
</evidence>
<dbReference type="InterPro" id="IPR002938">
    <property type="entry name" value="FAD-bd"/>
</dbReference>
<comment type="cofactor">
    <cofactor evidence="1 12">
        <name>FAD</name>
        <dbReference type="ChEBI" id="CHEBI:57692"/>
    </cofactor>
</comment>
<keyword evidence="4 12" id="KW-0285">Flavoprotein</keyword>
<evidence type="ECO:0000256" key="10">
    <source>
        <dbReference type="ARBA" id="ARBA00023128"/>
    </source>
</evidence>
<evidence type="ECO:0000313" key="15">
    <source>
        <dbReference type="EMBL" id="QWU88730.1"/>
    </source>
</evidence>
<comment type="function">
    <text evidence="12">FAD-dependent monooxygenase required for two non-consecutive steps during ubiquinone biosynthesis. Required for the C5-ring hydroxylation during ubiquinone biosynthesis by catalyzing the hydroxylation of 4-hydroxy-3-(all-trans-polyprenyl)benzoic acid to 3,4-dihydroxy-5-(all-trans-polyprenyl)benzoic acid. Also acts downstream of coq4, for the C1-hydroxylation during ubiquinone biosynthesis by catalyzing the hydroxylation of 2-methoxy-6-(all-trans-polyprenyl)phenol to 2-methoxy-6-(all-trans-polyprenyl)benzene-1,4-diol. The electrons required for the hydroxylation reaction are funneled indirectly to coq6 from NADPH via a ferredoxin/ferredoxin reductase system.</text>
</comment>
<evidence type="ECO:0000256" key="3">
    <source>
        <dbReference type="ARBA" id="ARBA00007920"/>
    </source>
</evidence>
<dbReference type="InterPro" id="IPR000689">
    <property type="entry name" value="UbQ_mOase_COQ6"/>
</dbReference>
<comment type="pathway">
    <text evidence="12">Cofactor biosynthesis; ubiquinone biosynthesis.</text>
</comment>
<evidence type="ECO:0000256" key="1">
    <source>
        <dbReference type="ARBA" id="ARBA00001974"/>
    </source>
</evidence>
<comment type="catalytic activity">
    <reaction evidence="12">
        <text>a 2-methoxy-6-(all-trans-polyprenyl)phenol + 2 reduced [2Fe-2S]-[ferredoxin] + O2 + 2 H(+) = a 2-methoxy-6-(all-trans-polyprenyl)benzene-1,4-diol + 2 oxidized [2Fe-2S]-[ferredoxin] + H2O</text>
        <dbReference type="Rhea" id="RHEA:81183"/>
        <dbReference type="Rhea" id="RHEA-COMP:9551"/>
        <dbReference type="Rhea" id="RHEA-COMP:10000"/>
        <dbReference type="Rhea" id="RHEA-COMP:10001"/>
        <dbReference type="Rhea" id="RHEA-COMP:10858"/>
        <dbReference type="ChEBI" id="CHEBI:15377"/>
        <dbReference type="ChEBI" id="CHEBI:15378"/>
        <dbReference type="ChEBI" id="CHEBI:15379"/>
        <dbReference type="ChEBI" id="CHEBI:33737"/>
        <dbReference type="ChEBI" id="CHEBI:33738"/>
        <dbReference type="ChEBI" id="CHEBI:62731"/>
        <dbReference type="ChEBI" id="CHEBI:84166"/>
        <dbReference type="EC" id="1.14.15.46"/>
    </reaction>
</comment>
<dbReference type="InterPro" id="IPR010971">
    <property type="entry name" value="UbiH/COQ6"/>
</dbReference>
<evidence type="ECO:0000259" key="13">
    <source>
        <dbReference type="Pfam" id="PF01494"/>
    </source>
</evidence>
<evidence type="ECO:0000256" key="5">
    <source>
        <dbReference type="ARBA" id="ARBA00022688"/>
    </source>
</evidence>
<dbReference type="PRINTS" id="PR00420">
    <property type="entry name" value="RNGMNOXGNASE"/>
</dbReference>
<name>A0ABX8IA20_9ASCO</name>
<comment type="similarity">
    <text evidence="2 12">Belongs to the UbiH/COQ6 family.</text>
</comment>
<keyword evidence="16" id="KW-1185">Reference proteome</keyword>
<dbReference type="Gene3D" id="3.40.50.1820">
    <property type="entry name" value="alpha/beta hydrolase"/>
    <property type="match status" value="1"/>
</dbReference>
<evidence type="ECO:0000256" key="8">
    <source>
        <dbReference type="ARBA" id="ARBA00023002"/>
    </source>
</evidence>
<sequence length="758" mass="84074">MLRLIRGLATAAKPKLQDIVIVGGGPAGLSLLSALKNTPSTSHLGCTLVEGSSLDGVRKFAQDPPENYTNRVVSLTPKSVDFMNNNSGSWDYIQTDRVKFYDNMIVYDSQDSEARIEFDTSVVPGAGAIAAMTEVVNIQGSLLEKIEALNEELEPEHRANIVEKARVVDIKQGEGDLDWPVVTLDNGESYQTRLLVGADGQNSPVRKYARIESRGWPYNRFGVVGTLKLQYEDWRSVAWQRFLTTGPLAILPLTDDNATFVWSSTPELADTLLKVDETIFPHLINAALVLEEVDLNYIYKALKANPNDQSMIEEIQWRLSRIPEEELEEKYPVPIAEIVSGSRAKFPLKLLHADTYTAPRVALVGDAAHTVHPLAGQGLNMGQTDVAALVETIETGIARGQDIGSTLTLDYYTAKAWPSNHVLMGVCDKLHKIFSTDFTPIVMLRGFGFKSINMFGSIKDMMIKASEDDKIDANDKYDIKLIKGKFSKLRDHYGVPKHPIVLCHGLSGFDTLNLFELPQFVDTDLEMIAESVQGSGISVNYWHGIEDALTKAGASVITARVPPFGTIDQRAERLDALLREKCEDHEEKTHGERLKINIVGHSMGGLDARYLISKLQTDKSPYEVVSLTTIGTPHHGSECADFVMDIVNADKTLQKICPRAIPQLTTSFLKEFNKEVTNNSNVSYFSYGASMPPHGVCVFRATYEIIKHEIQKRGGTHWENDGMVSVESSKWGEYLGTFQQSINSSLTNHPRSTPLHYT</sequence>
<dbReference type="Proteomes" id="UP000825434">
    <property type="component" value="Chromosome 3"/>
</dbReference>
<dbReference type="SUPFAM" id="SSF51905">
    <property type="entry name" value="FAD/NAD(P)-binding domain"/>
    <property type="match status" value="1"/>
</dbReference>
<dbReference type="SUPFAM" id="SSF53474">
    <property type="entry name" value="alpha/beta-Hydrolases"/>
    <property type="match status" value="1"/>
</dbReference>
<dbReference type="Pfam" id="PF05057">
    <property type="entry name" value="DUF676"/>
    <property type="match status" value="1"/>
</dbReference>
<feature type="domain" description="DUF676" evidence="14">
    <location>
        <begin position="497"/>
        <end position="639"/>
    </location>
</feature>
<keyword evidence="8 12" id="KW-0560">Oxidoreductase</keyword>
<proteinExistence type="inferred from homology"/>
<dbReference type="HAMAP" id="MF_03193">
    <property type="entry name" value="COQ6_monooxygenase"/>
    <property type="match status" value="1"/>
</dbReference>
<dbReference type="InterPro" id="IPR029058">
    <property type="entry name" value="AB_hydrolase_fold"/>
</dbReference>
<keyword evidence="11 12" id="KW-0472">Membrane</keyword>
<dbReference type="InterPro" id="IPR018168">
    <property type="entry name" value="Ubi_Hdrlase_CS"/>
</dbReference>
<evidence type="ECO:0000256" key="6">
    <source>
        <dbReference type="ARBA" id="ARBA00022792"/>
    </source>
</evidence>
<evidence type="ECO:0000313" key="16">
    <source>
        <dbReference type="Proteomes" id="UP000825434"/>
    </source>
</evidence>
<evidence type="ECO:0000256" key="9">
    <source>
        <dbReference type="ARBA" id="ARBA00023033"/>
    </source>
</evidence>
<dbReference type="InterPro" id="IPR051205">
    <property type="entry name" value="UbiH/COQ6_monooxygenase"/>
</dbReference>
<comment type="similarity">
    <text evidence="3">Belongs to the putative lipase ROG1 family.</text>
</comment>
<dbReference type="Gene3D" id="3.50.50.60">
    <property type="entry name" value="FAD/NAD(P)-binding domain"/>
    <property type="match status" value="2"/>
</dbReference>
<gene>
    <name evidence="12" type="primary">COQ6</name>
    <name evidence="15" type="ORF">CA3LBN_003038</name>
</gene>
<dbReference type="NCBIfam" id="TIGR01988">
    <property type="entry name" value="Ubi-OHases"/>
    <property type="match status" value="1"/>
</dbReference>
<keyword evidence="5 12" id="KW-0831">Ubiquinone biosynthesis</keyword>
<evidence type="ECO:0000259" key="14">
    <source>
        <dbReference type="Pfam" id="PF05057"/>
    </source>
</evidence>
<evidence type="ECO:0000256" key="4">
    <source>
        <dbReference type="ARBA" id="ARBA00022630"/>
    </source>
</evidence>
<organism evidence="15 16">
    <name type="scientific">Candidozyma haemuli</name>
    <dbReference type="NCBI Taxonomy" id="45357"/>
    <lineage>
        <taxon>Eukaryota</taxon>
        <taxon>Fungi</taxon>
        <taxon>Dikarya</taxon>
        <taxon>Ascomycota</taxon>
        <taxon>Saccharomycotina</taxon>
        <taxon>Pichiomycetes</taxon>
        <taxon>Metschnikowiaceae</taxon>
        <taxon>Candidozyma</taxon>
    </lineage>
</organism>
<keyword evidence="10 12" id="KW-0496">Mitochondrion</keyword>
<feature type="domain" description="FAD-binding" evidence="13">
    <location>
        <begin position="18"/>
        <end position="395"/>
    </location>
</feature>
<dbReference type="EC" id="1.14.15.46" evidence="12"/>
<dbReference type="InterPro" id="IPR007751">
    <property type="entry name" value="DUF676_lipase-like"/>
</dbReference>
<dbReference type="PANTHER" id="PTHR43876:SF7">
    <property type="entry name" value="UBIQUINONE BIOSYNTHESIS MONOOXYGENASE COQ6, MITOCHONDRIAL"/>
    <property type="match status" value="1"/>
</dbReference>
<dbReference type="PROSITE" id="PS01304">
    <property type="entry name" value="UBIH"/>
    <property type="match status" value="1"/>
</dbReference>
<dbReference type="EC" id="1.14.15.45" evidence="12"/>
<dbReference type="InterPro" id="IPR036188">
    <property type="entry name" value="FAD/NAD-bd_sf"/>
</dbReference>
<evidence type="ECO:0000256" key="2">
    <source>
        <dbReference type="ARBA" id="ARBA00005349"/>
    </source>
</evidence>
<evidence type="ECO:0000256" key="12">
    <source>
        <dbReference type="HAMAP-Rule" id="MF_03193"/>
    </source>
</evidence>
<evidence type="ECO:0000256" key="11">
    <source>
        <dbReference type="ARBA" id="ARBA00023136"/>
    </source>
</evidence>
<comment type="subcellular location">
    <subcellularLocation>
        <location evidence="12">Mitochondrion inner membrane</location>
        <topology evidence="12">Peripheral membrane protein</topology>
        <orientation evidence="12">Matrix side</orientation>
    </subcellularLocation>
</comment>
<accession>A0ABX8IA20</accession>
<comment type="catalytic activity">
    <reaction evidence="12">
        <text>a 4-hydroxy-3-(all-trans-polyprenyl)benzoate + 2 reduced [2Fe-2S]-[ferredoxin] + O2 + 2 H(+) = a 3,4-dihydroxy-5-(all-trans-polyprenyl)benzoate + 2 oxidized [2Fe-2S]-[ferredoxin] + H2O</text>
        <dbReference type="Rhea" id="RHEA:81195"/>
        <dbReference type="Rhea" id="RHEA-COMP:9514"/>
        <dbReference type="Rhea" id="RHEA-COMP:10000"/>
        <dbReference type="Rhea" id="RHEA-COMP:10001"/>
        <dbReference type="Rhea" id="RHEA-COMP:10930"/>
        <dbReference type="ChEBI" id="CHEBI:15377"/>
        <dbReference type="ChEBI" id="CHEBI:15378"/>
        <dbReference type="ChEBI" id="CHEBI:15379"/>
        <dbReference type="ChEBI" id="CHEBI:33737"/>
        <dbReference type="ChEBI" id="CHEBI:33738"/>
        <dbReference type="ChEBI" id="CHEBI:64694"/>
        <dbReference type="ChEBI" id="CHEBI:78396"/>
        <dbReference type="EC" id="1.14.15.45"/>
    </reaction>
</comment>
<dbReference type="EMBL" id="CP076663">
    <property type="protein sequence ID" value="QWU88730.1"/>
    <property type="molecule type" value="Genomic_DNA"/>
</dbReference>
<keyword evidence="6 12" id="KW-0999">Mitochondrion inner membrane</keyword>
<reference evidence="15 16" key="1">
    <citation type="submission" date="2021-06" db="EMBL/GenBank/DDBJ databases">
        <title>Candida outbreak in Lebanon.</title>
        <authorList>
            <person name="Finianos M."/>
        </authorList>
    </citation>
    <scope>NUCLEOTIDE SEQUENCE [LARGE SCALE GENOMIC DNA]</scope>
    <source>
        <strain evidence="15">CA3LBN</strain>
    </source>
</reference>
<comment type="subunit">
    <text evidence="12">Component of a multi-subunit COQ enzyme complex, composed of at least COQ3, COQ4, COQ5, COQ6, COQ7 and COQ9.</text>
</comment>
<dbReference type="Pfam" id="PF01494">
    <property type="entry name" value="FAD_binding_3"/>
    <property type="match status" value="1"/>
</dbReference>
<dbReference type="PANTHER" id="PTHR43876">
    <property type="entry name" value="UBIQUINONE BIOSYNTHESIS MONOOXYGENASE COQ6, MITOCHONDRIAL"/>
    <property type="match status" value="1"/>
</dbReference>
<protein>
    <recommendedName>
        <fullName evidence="12">Ubiquinone biosynthesis monooxygenase COQ6, mitochondrial</fullName>
        <ecNumber evidence="12">1.14.15.45</ecNumber>
    </recommendedName>
    <alternativeName>
        <fullName evidence="12">2-methoxy-6-polyprenolphenol 4-hydroxylase</fullName>
        <ecNumber evidence="12">1.14.15.46</ecNumber>
    </alternativeName>
</protein>
<keyword evidence="9 12" id="KW-0503">Monooxygenase</keyword>